<dbReference type="Proteomes" id="UP000052230">
    <property type="component" value="Unassembled WGS sequence"/>
</dbReference>
<feature type="compositionally biased region" description="Low complexity" evidence="1">
    <location>
        <begin position="1"/>
        <end position="12"/>
    </location>
</feature>
<accession>A0A0U5F7J5</accession>
<protein>
    <submittedName>
        <fullName evidence="2">Uncharacterized protein</fullName>
    </submittedName>
</protein>
<keyword evidence="3" id="KW-1185">Reference proteome</keyword>
<sequence>MLPSSSRCTSRPSRADAHRVVARATDDNRAAAVNPYEHRFPTTHACLLWDRRRNHAGHGLLATLRQLFPASDCRNTTWKPFSGTETFC</sequence>
<feature type="region of interest" description="Disordered" evidence="1">
    <location>
        <begin position="1"/>
        <end position="20"/>
    </location>
</feature>
<organism evidence="2 3">
    <name type="scientific">Xanthomonas citri pv. citri</name>
    <dbReference type="NCBI Taxonomy" id="611301"/>
    <lineage>
        <taxon>Bacteria</taxon>
        <taxon>Pseudomonadati</taxon>
        <taxon>Pseudomonadota</taxon>
        <taxon>Gammaproteobacteria</taxon>
        <taxon>Lysobacterales</taxon>
        <taxon>Lysobacteraceae</taxon>
        <taxon>Xanthomonas</taxon>
    </lineage>
</organism>
<reference evidence="2 3" key="1">
    <citation type="submission" date="2014-09" db="EMBL/GenBank/DDBJ databases">
        <authorList>
            <person name="Regsiter A."/>
        </authorList>
    </citation>
    <scope>NUCLEOTIDE SEQUENCE [LARGE SCALE GENOMIC DNA]</scope>
</reference>
<proteinExistence type="predicted"/>
<dbReference type="EMBL" id="CCXZ01000001">
    <property type="protein sequence ID" value="CEG14072.1"/>
    <property type="molecule type" value="Genomic_DNA"/>
</dbReference>
<evidence type="ECO:0000313" key="3">
    <source>
        <dbReference type="Proteomes" id="UP000052230"/>
    </source>
</evidence>
<evidence type="ECO:0000256" key="1">
    <source>
        <dbReference type="SAM" id="MobiDB-lite"/>
    </source>
</evidence>
<evidence type="ECO:0000313" key="2">
    <source>
        <dbReference type="EMBL" id="CEG14072.1"/>
    </source>
</evidence>
<name>A0A0U5F7J5_XANCI</name>
<comment type="caution">
    <text evidence="2">The sequence shown here is derived from an EMBL/GenBank/DDBJ whole genome shotgun (WGS) entry which is preliminary data.</text>
</comment>
<gene>
    <name evidence="2" type="ORF">XAC3562_10009</name>
</gene>
<dbReference type="AlphaFoldDB" id="A0A0U5F7J5"/>